<comment type="subcellular location">
    <subcellularLocation>
        <location evidence="1">Nucleus</location>
    </subcellularLocation>
</comment>
<protein>
    <recommendedName>
        <fullName evidence="8">LisH domain-containing protein</fullName>
    </recommendedName>
</protein>
<evidence type="ECO:0000313" key="6">
    <source>
        <dbReference type="EMBL" id="KAJ1729590.1"/>
    </source>
</evidence>
<dbReference type="EMBL" id="JANBOI010000586">
    <property type="protein sequence ID" value="KAJ1729590.1"/>
    <property type="molecule type" value="Genomic_DNA"/>
</dbReference>
<dbReference type="Proteomes" id="UP001143981">
    <property type="component" value="Unassembled WGS sequence"/>
</dbReference>
<gene>
    <name evidence="6" type="ORF">LPJ61_003447</name>
</gene>
<feature type="non-terminal residue" evidence="6">
    <location>
        <position position="170"/>
    </location>
</feature>
<dbReference type="GO" id="GO:0005634">
    <property type="term" value="C:nucleus"/>
    <property type="evidence" value="ECO:0007669"/>
    <property type="project" value="UniProtKB-SubCell"/>
</dbReference>
<comment type="caution">
    <text evidence="6">The sequence shown here is derived from an EMBL/GenBank/DDBJ whole genome shotgun (WGS) entry which is preliminary data.</text>
</comment>
<evidence type="ECO:0000256" key="3">
    <source>
        <dbReference type="ARBA" id="ARBA00023163"/>
    </source>
</evidence>
<evidence type="ECO:0008006" key="8">
    <source>
        <dbReference type="Google" id="ProtNLM"/>
    </source>
</evidence>
<keyword evidence="2" id="KW-0805">Transcription regulation</keyword>
<proteinExistence type="predicted"/>
<feature type="compositionally biased region" description="Low complexity" evidence="5">
    <location>
        <begin position="63"/>
        <end position="82"/>
    </location>
</feature>
<dbReference type="InterPro" id="IPR006594">
    <property type="entry name" value="LisH"/>
</dbReference>
<reference evidence="6" key="1">
    <citation type="submission" date="2022-07" db="EMBL/GenBank/DDBJ databases">
        <title>Phylogenomic reconstructions and comparative analyses of Kickxellomycotina fungi.</title>
        <authorList>
            <person name="Reynolds N.K."/>
            <person name="Stajich J.E."/>
            <person name="Barry K."/>
            <person name="Grigoriev I.V."/>
            <person name="Crous P."/>
            <person name="Smith M.E."/>
        </authorList>
    </citation>
    <scope>NUCLEOTIDE SEQUENCE</scope>
    <source>
        <strain evidence="6">BCRC 34381</strain>
    </source>
</reference>
<sequence>MVHESSLDKYVYDYIKRRGYHQTALCLANECKGLPLVIAADDPQLGDPQGQIPHGACAPPVPSSASPTTSDTTGPASASADAAPPPYVRVPSIILPYNSHNGLLLDWWVVFWDVHIASRNLLQPAGVPDRARIYVQHQHQAQAQAQRQAQRHSRGPSSTTLNANGKRGGR</sequence>
<organism evidence="6 7">
    <name type="scientific">Coemansia biformis</name>
    <dbReference type="NCBI Taxonomy" id="1286918"/>
    <lineage>
        <taxon>Eukaryota</taxon>
        <taxon>Fungi</taxon>
        <taxon>Fungi incertae sedis</taxon>
        <taxon>Zoopagomycota</taxon>
        <taxon>Kickxellomycotina</taxon>
        <taxon>Kickxellomycetes</taxon>
        <taxon>Kickxellales</taxon>
        <taxon>Kickxellaceae</taxon>
        <taxon>Coemansia</taxon>
    </lineage>
</organism>
<evidence type="ECO:0000256" key="5">
    <source>
        <dbReference type="SAM" id="MobiDB-lite"/>
    </source>
</evidence>
<dbReference type="AlphaFoldDB" id="A0A9W7YC56"/>
<feature type="compositionally biased region" description="Low complexity" evidence="5">
    <location>
        <begin position="136"/>
        <end position="148"/>
    </location>
</feature>
<accession>A0A9W7YC56</accession>
<evidence type="ECO:0000256" key="2">
    <source>
        <dbReference type="ARBA" id="ARBA00023015"/>
    </source>
</evidence>
<evidence type="ECO:0000313" key="7">
    <source>
        <dbReference type="Proteomes" id="UP001143981"/>
    </source>
</evidence>
<feature type="region of interest" description="Disordered" evidence="5">
    <location>
        <begin position="136"/>
        <end position="170"/>
    </location>
</feature>
<evidence type="ECO:0000256" key="1">
    <source>
        <dbReference type="ARBA" id="ARBA00004123"/>
    </source>
</evidence>
<feature type="region of interest" description="Disordered" evidence="5">
    <location>
        <begin position="48"/>
        <end position="83"/>
    </location>
</feature>
<keyword evidence="3" id="KW-0804">Transcription</keyword>
<dbReference type="PANTHER" id="PTHR45093">
    <property type="entry name" value="TRANSCRIPTION ACTIVATOR MSS11"/>
    <property type="match status" value="1"/>
</dbReference>
<name>A0A9W7YC56_9FUNG</name>
<keyword evidence="4" id="KW-0539">Nucleus</keyword>
<dbReference type="PANTHER" id="PTHR45093:SF2">
    <property type="entry name" value="LISH DOMAIN-CONTAINING PROTEIN"/>
    <property type="match status" value="1"/>
</dbReference>
<dbReference type="PROSITE" id="PS50896">
    <property type="entry name" value="LISH"/>
    <property type="match status" value="1"/>
</dbReference>
<dbReference type="OrthoDB" id="5600002at2759"/>
<keyword evidence="7" id="KW-1185">Reference proteome</keyword>
<evidence type="ECO:0000256" key="4">
    <source>
        <dbReference type="ARBA" id="ARBA00023242"/>
    </source>
</evidence>